<dbReference type="Pfam" id="PF14278">
    <property type="entry name" value="TetR_C_8"/>
    <property type="match status" value="1"/>
</dbReference>
<evidence type="ECO:0000313" key="3">
    <source>
        <dbReference type="EMBL" id="MBB6734517.1"/>
    </source>
</evidence>
<evidence type="ECO:0000256" key="1">
    <source>
        <dbReference type="SAM" id="MobiDB-lite"/>
    </source>
</evidence>
<sequence>MARNHREDSSAPFSVGAMDRDEVDRNGKNEGLRDEVILQYVGTAYVGIVEGWITNGMPYPPEVMARQVGTLLERSL</sequence>
<name>A0A7X0SR01_9BACL</name>
<dbReference type="EMBL" id="JACJVO010000033">
    <property type="protein sequence ID" value="MBB6734517.1"/>
    <property type="molecule type" value="Genomic_DNA"/>
</dbReference>
<gene>
    <name evidence="3" type="ORF">H7C18_26680</name>
</gene>
<dbReference type="Gene3D" id="1.10.357.10">
    <property type="entry name" value="Tetracycline Repressor, domain 2"/>
    <property type="match status" value="1"/>
</dbReference>
<accession>A0A7X0SR01</accession>
<dbReference type="InterPro" id="IPR039532">
    <property type="entry name" value="TetR_C_Firmicutes"/>
</dbReference>
<dbReference type="AlphaFoldDB" id="A0A7X0SR01"/>
<dbReference type="Proteomes" id="UP000564644">
    <property type="component" value="Unassembled WGS sequence"/>
</dbReference>
<reference evidence="3 4" key="1">
    <citation type="submission" date="2020-08" db="EMBL/GenBank/DDBJ databases">
        <title>Cohnella phylogeny.</title>
        <authorList>
            <person name="Dunlap C."/>
        </authorList>
    </citation>
    <scope>NUCLEOTIDE SEQUENCE [LARGE SCALE GENOMIC DNA]</scope>
    <source>
        <strain evidence="3 4">CBP 2801</strain>
    </source>
</reference>
<evidence type="ECO:0000259" key="2">
    <source>
        <dbReference type="Pfam" id="PF14278"/>
    </source>
</evidence>
<feature type="domain" description="Transcriptional regulator TetR C-terminal Firmicutes type" evidence="2">
    <location>
        <begin position="22"/>
        <end position="73"/>
    </location>
</feature>
<organism evidence="3 4">
    <name type="scientific">Cohnella zeiphila</name>
    <dbReference type="NCBI Taxonomy" id="2761120"/>
    <lineage>
        <taxon>Bacteria</taxon>
        <taxon>Bacillati</taxon>
        <taxon>Bacillota</taxon>
        <taxon>Bacilli</taxon>
        <taxon>Bacillales</taxon>
        <taxon>Paenibacillaceae</taxon>
        <taxon>Cohnella</taxon>
    </lineage>
</organism>
<feature type="compositionally biased region" description="Basic and acidic residues" evidence="1">
    <location>
        <begin position="18"/>
        <end position="29"/>
    </location>
</feature>
<evidence type="ECO:0000313" key="4">
    <source>
        <dbReference type="Proteomes" id="UP000564644"/>
    </source>
</evidence>
<comment type="caution">
    <text evidence="3">The sequence shown here is derived from an EMBL/GenBank/DDBJ whole genome shotgun (WGS) entry which is preliminary data.</text>
</comment>
<protein>
    <submittedName>
        <fullName evidence="3">TetR/AcrR family transcriptional regulator C-terminal domain-containing protein</fullName>
    </submittedName>
</protein>
<proteinExistence type="predicted"/>
<feature type="region of interest" description="Disordered" evidence="1">
    <location>
        <begin position="1"/>
        <end position="29"/>
    </location>
</feature>
<keyword evidence="4" id="KW-1185">Reference proteome</keyword>